<dbReference type="FunCoup" id="A0A0H2RI13">
    <property type="interactions" value="466"/>
</dbReference>
<dbReference type="Pfam" id="PF12612">
    <property type="entry name" value="TFCD_C"/>
    <property type="match status" value="1"/>
</dbReference>
<proteinExistence type="predicted"/>
<dbReference type="GO" id="GO:0000226">
    <property type="term" value="P:microtubule cytoskeleton organization"/>
    <property type="evidence" value="ECO:0007669"/>
    <property type="project" value="TreeGrafter"/>
</dbReference>
<dbReference type="Proteomes" id="UP000053477">
    <property type="component" value="Unassembled WGS sequence"/>
</dbReference>
<dbReference type="InterPro" id="IPR016024">
    <property type="entry name" value="ARM-type_fold"/>
</dbReference>
<dbReference type="AlphaFoldDB" id="A0A0H2RI13"/>
<gene>
    <name evidence="4" type="ORF">SCHPADRAFT_942026</name>
</gene>
<feature type="domain" description="Tubulin-folding cofactor D C-terminal" evidence="2">
    <location>
        <begin position="878"/>
        <end position="1095"/>
    </location>
</feature>
<evidence type="ECO:0000313" key="4">
    <source>
        <dbReference type="EMBL" id="KLO11459.1"/>
    </source>
</evidence>
<dbReference type="OrthoDB" id="1735853at2759"/>
<reference evidence="4 5" key="1">
    <citation type="submission" date="2015-04" db="EMBL/GenBank/DDBJ databases">
        <title>Complete genome sequence of Schizopora paradoxa KUC8140, a cosmopolitan wood degrader in East Asia.</title>
        <authorList>
            <consortium name="DOE Joint Genome Institute"/>
            <person name="Min B."/>
            <person name="Park H."/>
            <person name="Jang Y."/>
            <person name="Kim J.-J."/>
            <person name="Kim K.H."/>
            <person name="Pangilinan J."/>
            <person name="Lipzen A."/>
            <person name="Riley R."/>
            <person name="Grigoriev I.V."/>
            <person name="Spatafora J.W."/>
            <person name="Choi I.-G."/>
        </authorList>
    </citation>
    <scope>NUCLEOTIDE SEQUENCE [LARGE SCALE GENOMIC DNA]</scope>
    <source>
        <strain evidence="4 5">KUC8140</strain>
    </source>
</reference>
<dbReference type="Gene3D" id="1.25.10.10">
    <property type="entry name" value="Leucine-rich Repeat Variant"/>
    <property type="match status" value="2"/>
</dbReference>
<name>A0A0H2RI13_9AGAM</name>
<evidence type="ECO:0000313" key="5">
    <source>
        <dbReference type="Proteomes" id="UP000053477"/>
    </source>
</evidence>
<dbReference type="STRING" id="27342.A0A0H2RI13"/>
<evidence type="ECO:0000259" key="3">
    <source>
        <dbReference type="Pfam" id="PF25767"/>
    </source>
</evidence>
<keyword evidence="5" id="KW-1185">Reference proteome</keyword>
<dbReference type="GO" id="GO:0005096">
    <property type="term" value="F:GTPase activator activity"/>
    <property type="evidence" value="ECO:0007669"/>
    <property type="project" value="InterPro"/>
</dbReference>
<dbReference type="GO" id="GO:0048487">
    <property type="term" value="F:beta-tubulin binding"/>
    <property type="evidence" value="ECO:0007669"/>
    <property type="project" value="InterPro"/>
</dbReference>
<dbReference type="InterPro" id="IPR033162">
    <property type="entry name" value="TBCD"/>
</dbReference>
<keyword evidence="1" id="KW-0143">Chaperone</keyword>
<evidence type="ECO:0000256" key="1">
    <source>
        <dbReference type="ARBA" id="ARBA00023186"/>
    </source>
</evidence>
<dbReference type="InterPro" id="IPR058033">
    <property type="entry name" value="ARM_TBCD_2nd"/>
</dbReference>
<dbReference type="InterPro" id="IPR011989">
    <property type="entry name" value="ARM-like"/>
</dbReference>
<dbReference type="GO" id="GO:0007023">
    <property type="term" value="P:post-chaperonin tubulin folding pathway"/>
    <property type="evidence" value="ECO:0007669"/>
    <property type="project" value="InterPro"/>
</dbReference>
<dbReference type="InterPro" id="IPR022577">
    <property type="entry name" value="TBCD_C"/>
</dbReference>
<dbReference type="Pfam" id="PF23579">
    <property type="entry name" value="ARM_TBCD"/>
    <property type="match status" value="1"/>
</dbReference>
<dbReference type="InParanoid" id="A0A0H2RI13"/>
<dbReference type="SUPFAM" id="SSF48371">
    <property type="entry name" value="ARM repeat"/>
    <property type="match status" value="2"/>
</dbReference>
<protein>
    <submittedName>
        <fullName evidence="4">TBCD protein</fullName>
    </submittedName>
</protein>
<dbReference type="PANTHER" id="PTHR12658:SF0">
    <property type="entry name" value="TUBULIN-SPECIFIC CHAPERONE D"/>
    <property type="match status" value="1"/>
</dbReference>
<dbReference type="PANTHER" id="PTHR12658">
    <property type="entry name" value="BETA-TUBULIN COFACTOR D"/>
    <property type="match status" value="1"/>
</dbReference>
<evidence type="ECO:0000259" key="2">
    <source>
        <dbReference type="Pfam" id="PF12612"/>
    </source>
</evidence>
<dbReference type="EMBL" id="KQ085999">
    <property type="protein sequence ID" value="KLO11459.1"/>
    <property type="molecule type" value="Genomic_DNA"/>
</dbReference>
<accession>A0A0H2RI13</accession>
<organism evidence="4 5">
    <name type="scientific">Schizopora paradoxa</name>
    <dbReference type="NCBI Taxonomy" id="27342"/>
    <lineage>
        <taxon>Eukaryota</taxon>
        <taxon>Fungi</taxon>
        <taxon>Dikarya</taxon>
        <taxon>Basidiomycota</taxon>
        <taxon>Agaricomycotina</taxon>
        <taxon>Agaricomycetes</taxon>
        <taxon>Hymenochaetales</taxon>
        <taxon>Schizoporaceae</taxon>
        <taxon>Schizopora</taxon>
    </lineage>
</organism>
<feature type="domain" description="Tubulin-folding cofactor D ARM repeats" evidence="3">
    <location>
        <begin position="322"/>
        <end position="524"/>
    </location>
</feature>
<dbReference type="Pfam" id="PF25767">
    <property type="entry name" value="ARM_TBCD_2nd"/>
    <property type="match status" value="1"/>
</dbReference>
<dbReference type="GO" id="GO:0007021">
    <property type="term" value="P:tubulin complex assembly"/>
    <property type="evidence" value="ECO:0007669"/>
    <property type="project" value="InterPro"/>
</dbReference>
<sequence length="1169" mass="131236">MSTDDQDGDDNESKRLLSGFEKLPDFRIRLQNLLALDCTKEGTPQEQQEERYKMLMRLEHILGEYQEQAYLLDPHLEELVKPVADALRNYASWAITLPEGSDDIPMTRATNLAFLLHSYVATRGYKSIIRFFPHTVSDLPIALSFMTRVLSKVDQVTGYWALRYSTLLWLALVCMLPFDLRQFDASPETGRLLGGEVKSTTELIQNVAQEQLGKAGVEREGAAFVLSRLYMRKDTHYLLDSFVEWIKSSVKGVSHMFLCIGCLQALAEFVKSTPLEVLQMHSPSIRDVLEFVSGFPDLMQNTIVRKYNVKLISRLAIRALPAKRQNSSESVDEMDIPEEVEIAIQELFETLQDKDTLVRWSSAKGIARIAERLPQSFADQILDNVLSFFTNHGSIDDDGVMQGLPPSAEQPWHGATLACAELVRRGLVRSDRLQELLQWMAQALYFDVRRGANSVGISVRDAAAYVLWSLARVPDTGSLKPHAVALAQKLANVALFDREISIRRAASAAFQEHVGRMGLFPHGIDILGKMDFFAVSNRRNSFTAAAPQVAMHPEYRSTVIKHLFSTTLRHWDEVMRRLGSSCLRKIAETDLIKLLPDLVAECKPLVHSMELIDVHGALLTLSELSVAISSSTFRDELEPYRQQIFRYILEVPQSMLFVSRNHLVLEATCVLIASSLSKADLNPLTDNRTGNSWRAILDKGLTHRESRVQEAAALATLRLSELEDCSALVDRYILSNRRGTPSAQRGLAIMLGFLDFTKWSHNLKKVLACLLTAVDLSSSNAFSDIEARKLAYDSLARMVKNVSSKLPDYLSVGEMNSIFDAFFAGMRDYTVNERGDVGSWVRLSCIRGLCSIIQDLIQRSHSSPFLEFPEYLPAAKYHRCVAEILKQGVERLDNVRQHAGEAFSTFISSEPPDTEHGERWQVKDRELHRTTFCTVQHSDPNLPEILAEKFPVRDTDNSVHWGDGAWLFPKAVQFLNYEEYRGPVLKGLIASISSKTGYTGRTASTAFVDYANSLPVSRSSNSPYDLLSLAVDVLSDAKKSPSSNIVVVPILQTFNVLLEAEALSRLNDGASGTVLIKELMNLASRNVEKLKSPQRVLESMKIIIYFIASNTLRAEAVPHLSRFLLHAFPKASASQFVRGDTAEALYLSLQTKDIEYDDEVDEILLETDW</sequence>